<dbReference type="RefSeq" id="WP_144985662.1">
    <property type="nucleotide sequence ID" value="NZ_CP037920.1"/>
</dbReference>
<sequence length="196" mass="21681">MNFWEDLKAKSEWCYGNVSMRTMLKTCLTDGTMAMLWYRLMQWSSHWKLTPLAMIFNKCNAIFCQCIIGRSAEFGRRFVIIHSQGIVINSSVTAGDDIKLEHQVTIGAERNISPTLGSDIFIGAGAKIIGPVDVGSHSKIGANAVVVKNVAPHTTVGGIPARVLKVHSENLPIKQENDIRSEEDPTYTQYQKGSVL</sequence>
<dbReference type="PANTHER" id="PTHR42811">
    <property type="entry name" value="SERINE ACETYLTRANSFERASE"/>
    <property type="match status" value="1"/>
</dbReference>
<dbReference type="PROSITE" id="PS00101">
    <property type="entry name" value="HEXAPEP_TRANSFERASES"/>
    <property type="match status" value="1"/>
</dbReference>
<evidence type="ECO:0000313" key="7">
    <source>
        <dbReference type="EMBL" id="QDT97295.1"/>
    </source>
</evidence>
<dbReference type="EC" id="2.3.1.30" evidence="5"/>
<dbReference type="InterPro" id="IPR005881">
    <property type="entry name" value="Ser_O-AcTrfase"/>
</dbReference>
<dbReference type="Gene3D" id="2.160.10.10">
    <property type="entry name" value="Hexapeptide repeat proteins"/>
    <property type="match status" value="1"/>
</dbReference>
<evidence type="ECO:0000256" key="2">
    <source>
        <dbReference type="ARBA" id="ARBA00022679"/>
    </source>
</evidence>
<dbReference type="AlphaFoldDB" id="A0A517VWB5"/>
<keyword evidence="4 5" id="KW-0012">Acyltransferase</keyword>
<dbReference type="PIRSF" id="PIRSF000441">
    <property type="entry name" value="CysE"/>
    <property type="match status" value="1"/>
</dbReference>
<comment type="similarity">
    <text evidence="1 5">Belongs to the transferase hexapeptide repeat family.</text>
</comment>
<dbReference type="GO" id="GO:0005737">
    <property type="term" value="C:cytoplasm"/>
    <property type="evidence" value="ECO:0007669"/>
    <property type="project" value="InterPro"/>
</dbReference>
<accession>A0A517VWB5</accession>
<evidence type="ECO:0000256" key="6">
    <source>
        <dbReference type="SAM" id="MobiDB-lite"/>
    </source>
</evidence>
<protein>
    <recommendedName>
        <fullName evidence="5">Serine acetyltransferase</fullName>
        <ecNumber evidence="5">2.3.1.30</ecNumber>
    </recommendedName>
</protein>
<dbReference type="InterPro" id="IPR018357">
    <property type="entry name" value="Hexapep_transf_CS"/>
</dbReference>
<organism evidence="7 8">
    <name type="scientific">Gimesia aquarii</name>
    <dbReference type="NCBI Taxonomy" id="2527964"/>
    <lineage>
        <taxon>Bacteria</taxon>
        <taxon>Pseudomonadati</taxon>
        <taxon>Planctomycetota</taxon>
        <taxon>Planctomycetia</taxon>
        <taxon>Planctomycetales</taxon>
        <taxon>Planctomycetaceae</taxon>
        <taxon>Gimesia</taxon>
    </lineage>
</organism>
<keyword evidence="3" id="KW-0677">Repeat</keyword>
<comment type="catalytic activity">
    <reaction evidence="5">
        <text>L-serine + acetyl-CoA = O-acetyl-L-serine + CoA</text>
        <dbReference type="Rhea" id="RHEA:24560"/>
        <dbReference type="ChEBI" id="CHEBI:33384"/>
        <dbReference type="ChEBI" id="CHEBI:57287"/>
        <dbReference type="ChEBI" id="CHEBI:57288"/>
        <dbReference type="ChEBI" id="CHEBI:58340"/>
        <dbReference type="EC" id="2.3.1.30"/>
    </reaction>
</comment>
<dbReference type="Proteomes" id="UP000318704">
    <property type="component" value="Chromosome"/>
</dbReference>
<dbReference type="GO" id="GO:0006535">
    <property type="term" value="P:cysteine biosynthetic process from serine"/>
    <property type="evidence" value="ECO:0007669"/>
    <property type="project" value="InterPro"/>
</dbReference>
<gene>
    <name evidence="7" type="primary">cysE_2</name>
    <name evidence="7" type="ORF">V144x_27680</name>
</gene>
<evidence type="ECO:0000256" key="5">
    <source>
        <dbReference type="PIRNR" id="PIRNR000441"/>
    </source>
</evidence>
<evidence type="ECO:0000313" key="8">
    <source>
        <dbReference type="Proteomes" id="UP000318704"/>
    </source>
</evidence>
<dbReference type="Pfam" id="PF00132">
    <property type="entry name" value="Hexapep"/>
    <property type="match status" value="1"/>
</dbReference>
<dbReference type="CDD" id="cd03354">
    <property type="entry name" value="LbH_SAT"/>
    <property type="match status" value="1"/>
</dbReference>
<dbReference type="SUPFAM" id="SSF51161">
    <property type="entry name" value="Trimeric LpxA-like enzymes"/>
    <property type="match status" value="1"/>
</dbReference>
<reference evidence="7 8" key="1">
    <citation type="submission" date="2019-03" db="EMBL/GenBank/DDBJ databases">
        <title>Deep-cultivation of Planctomycetes and their phenomic and genomic characterization uncovers novel biology.</title>
        <authorList>
            <person name="Wiegand S."/>
            <person name="Jogler M."/>
            <person name="Boedeker C."/>
            <person name="Pinto D."/>
            <person name="Vollmers J."/>
            <person name="Rivas-Marin E."/>
            <person name="Kohn T."/>
            <person name="Peeters S.H."/>
            <person name="Heuer A."/>
            <person name="Rast P."/>
            <person name="Oberbeckmann S."/>
            <person name="Bunk B."/>
            <person name="Jeske O."/>
            <person name="Meyerdierks A."/>
            <person name="Storesund J.E."/>
            <person name="Kallscheuer N."/>
            <person name="Luecker S."/>
            <person name="Lage O.M."/>
            <person name="Pohl T."/>
            <person name="Merkel B.J."/>
            <person name="Hornburger P."/>
            <person name="Mueller R.-W."/>
            <person name="Bruemmer F."/>
            <person name="Labrenz M."/>
            <person name="Spormann A.M."/>
            <person name="Op den Camp H."/>
            <person name="Overmann J."/>
            <person name="Amann R."/>
            <person name="Jetten M.S.M."/>
            <person name="Mascher T."/>
            <person name="Medema M.H."/>
            <person name="Devos D.P."/>
            <person name="Kaster A.-K."/>
            <person name="Ovreas L."/>
            <person name="Rohde M."/>
            <person name="Galperin M.Y."/>
            <person name="Jogler C."/>
        </authorList>
    </citation>
    <scope>NUCLEOTIDE SEQUENCE [LARGE SCALE GENOMIC DNA]</scope>
    <source>
        <strain evidence="7 8">V144</strain>
    </source>
</reference>
<evidence type="ECO:0000256" key="4">
    <source>
        <dbReference type="ARBA" id="ARBA00023315"/>
    </source>
</evidence>
<proteinExistence type="inferred from homology"/>
<feature type="region of interest" description="Disordered" evidence="6">
    <location>
        <begin position="175"/>
        <end position="196"/>
    </location>
</feature>
<dbReference type="InterPro" id="IPR001451">
    <property type="entry name" value="Hexapep"/>
</dbReference>
<feature type="compositionally biased region" description="Polar residues" evidence="6">
    <location>
        <begin position="186"/>
        <end position="196"/>
    </location>
</feature>
<name>A0A517VWB5_9PLAN</name>
<dbReference type="KEGG" id="gaw:V144x_27680"/>
<dbReference type="GO" id="GO:0009001">
    <property type="term" value="F:serine O-acetyltransferase activity"/>
    <property type="evidence" value="ECO:0007669"/>
    <property type="project" value="UniProtKB-EC"/>
</dbReference>
<dbReference type="EMBL" id="CP037920">
    <property type="protein sequence ID" value="QDT97295.1"/>
    <property type="molecule type" value="Genomic_DNA"/>
</dbReference>
<keyword evidence="2 5" id="KW-0808">Transferase</keyword>
<evidence type="ECO:0000256" key="1">
    <source>
        <dbReference type="ARBA" id="ARBA00007274"/>
    </source>
</evidence>
<evidence type="ECO:0000256" key="3">
    <source>
        <dbReference type="ARBA" id="ARBA00022737"/>
    </source>
</evidence>
<dbReference type="InterPro" id="IPR011004">
    <property type="entry name" value="Trimer_LpxA-like_sf"/>
</dbReference>
<dbReference type="InterPro" id="IPR045304">
    <property type="entry name" value="LbH_SAT"/>
</dbReference>